<dbReference type="EMBL" id="JADINH010000129">
    <property type="protein sequence ID" value="MBO8415922.1"/>
    <property type="molecule type" value="Genomic_DNA"/>
</dbReference>
<sequence>MNNPSSSGKISFMRILISVGADQTALLIPSNNGNIITIPAGQNQLDAAAAARMGT</sequence>
<reference evidence="1" key="2">
    <citation type="journal article" date="2021" name="PeerJ">
        <title>Extensive microbial diversity within the chicken gut microbiome revealed by metagenomics and culture.</title>
        <authorList>
            <person name="Gilroy R."/>
            <person name="Ravi A."/>
            <person name="Getino M."/>
            <person name="Pursley I."/>
            <person name="Horton D.L."/>
            <person name="Alikhan N.F."/>
            <person name="Baker D."/>
            <person name="Gharbi K."/>
            <person name="Hall N."/>
            <person name="Watson M."/>
            <person name="Adriaenssens E.M."/>
            <person name="Foster-Nyarko E."/>
            <person name="Jarju S."/>
            <person name="Secka A."/>
            <person name="Antonio M."/>
            <person name="Oren A."/>
            <person name="Chaudhuri R.R."/>
            <person name="La Ragione R."/>
            <person name="Hildebrand F."/>
            <person name="Pallen M.J."/>
        </authorList>
    </citation>
    <scope>NUCLEOTIDE SEQUENCE</scope>
    <source>
        <strain evidence="1">17213</strain>
    </source>
</reference>
<evidence type="ECO:0000313" key="1">
    <source>
        <dbReference type="EMBL" id="MBO8415922.1"/>
    </source>
</evidence>
<feature type="non-terminal residue" evidence="1">
    <location>
        <position position="55"/>
    </location>
</feature>
<proteinExistence type="predicted"/>
<protein>
    <submittedName>
        <fullName evidence="1">Uncharacterized protein</fullName>
    </submittedName>
</protein>
<comment type="caution">
    <text evidence="1">The sequence shown here is derived from an EMBL/GenBank/DDBJ whole genome shotgun (WGS) entry which is preliminary data.</text>
</comment>
<organism evidence="1 2">
    <name type="scientific">Candidatus Avisuccinivibrio stercorigallinarum</name>
    <dbReference type="NCBI Taxonomy" id="2840704"/>
    <lineage>
        <taxon>Bacteria</taxon>
        <taxon>Pseudomonadati</taxon>
        <taxon>Pseudomonadota</taxon>
        <taxon>Gammaproteobacteria</taxon>
        <taxon>Aeromonadales</taxon>
        <taxon>Succinivibrionaceae</taxon>
        <taxon>Succinivibrionaceae incertae sedis</taxon>
        <taxon>Candidatus Avisuccinivibrio</taxon>
    </lineage>
</organism>
<evidence type="ECO:0000313" key="2">
    <source>
        <dbReference type="Proteomes" id="UP000823631"/>
    </source>
</evidence>
<dbReference type="AlphaFoldDB" id="A0A9D9DBM9"/>
<gene>
    <name evidence="1" type="ORF">IAB19_06050</name>
</gene>
<dbReference type="Proteomes" id="UP000823631">
    <property type="component" value="Unassembled WGS sequence"/>
</dbReference>
<accession>A0A9D9DBM9</accession>
<name>A0A9D9DBM9_9GAMM</name>
<reference evidence="1" key="1">
    <citation type="submission" date="2020-10" db="EMBL/GenBank/DDBJ databases">
        <authorList>
            <person name="Gilroy R."/>
        </authorList>
    </citation>
    <scope>NUCLEOTIDE SEQUENCE</scope>
    <source>
        <strain evidence="1">17213</strain>
    </source>
</reference>